<dbReference type="PANTHER" id="PTHR24291:SF187">
    <property type="entry name" value="CYTOCHROME P450 4AE1-RELATED"/>
    <property type="match status" value="1"/>
</dbReference>
<dbReference type="Proteomes" id="UP000719412">
    <property type="component" value="Unassembled WGS sequence"/>
</dbReference>
<organism evidence="15 16">
    <name type="scientific">Tenebrio molitor</name>
    <name type="common">Yellow mealworm beetle</name>
    <dbReference type="NCBI Taxonomy" id="7067"/>
    <lineage>
        <taxon>Eukaryota</taxon>
        <taxon>Metazoa</taxon>
        <taxon>Ecdysozoa</taxon>
        <taxon>Arthropoda</taxon>
        <taxon>Hexapoda</taxon>
        <taxon>Insecta</taxon>
        <taxon>Pterygota</taxon>
        <taxon>Neoptera</taxon>
        <taxon>Endopterygota</taxon>
        <taxon>Coleoptera</taxon>
        <taxon>Polyphaga</taxon>
        <taxon>Cucujiformia</taxon>
        <taxon>Tenebrionidae</taxon>
        <taxon>Tenebrio</taxon>
    </lineage>
</organism>
<dbReference type="InterPro" id="IPR050196">
    <property type="entry name" value="Cytochrome_P450_Monoox"/>
</dbReference>
<dbReference type="CDD" id="cd20628">
    <property type="entry name" value="CYP4"/>
    <property type="match status" value="1"/>
</dbReference>
<dbReference type="PRINTS" id="PR00385">
    <property type="entry name" value="P450"/>
</dbReference>
<proteinExistence type="inferred from homology"/>
<feature type="region of interest" description="Disordered" evidence="13">
    <location>
        <begin position="242"/>
        <end position="265"/>
    </location>
</feature>
<keyword evidence="9" id="KW-0560">Oxidoreductase</keyword>
<evidence type="ECO:0000256" key="4">
    <source>
        <dbReference type="ARBA" id="ARBA00010617"/>
    </source>
</evidence>
<evidence type="ECO:0008006" key="17">
    <source>
        <dbReference type="Google" id="ProtNLM"/>
    </source>
</evidence>
<dbReference type="GO" id="GO:0016705">
    <property type="term" value="F:oxidoreductase activity, acting on paired donors, with incorporation or reduction of molecular oxygen"/>
    <property type="evidence" value="ECO:0007669"/>
    <property type="project" value="InterPro"/>
</dbReference>
<evidence type="ECO:0000256" key="3">
    <source>
        <dbReference type="ARBA" id="ARBA00004406"/>
    </source>
</evidence>
<protein>
    <recommendedName>
        <fullName evidence="17">Cytochrome P450 monooxygenase</fullName>
    </recommendedName>
</protein>
<evidence type="ECO:0000256" key="12">
    <source>
        <dbReference type="PIRSR" id="PIRSR602401-1"/>
    </source>
</evidence>
<dbReference type="InterPro" id="IPR002401">
    <property type="entry name" value="Cyt_P450_E_grp-I"/>
</dbReference>
<reference evidence="15" key="1">
    <citation type="journal article" date="2020" name="J Insects Food Feed">
        <title>The yellow mealworm (Tenebrio molitor) genome: a resource for the emerging insects as food and feed industry.</title>
        <authorList>
            <person name="Eriksson T."/>
            <person name="Andere A."/>
            <person name="Kelstrup H."/>
            <person name="Emery V."/>
            <person name="Picard C."/>
        </authorList>
    </citation>
    <scope>NUCLEOTIDE SEQUENCE</scope>
    <source>
        <strain evidence="15">Stoneville</strain>
        <tissue evidence="15">Whole head</tissue>
    </source>
</reference>
<name>A0A8J6L8D0_TENMO</name>
<dbReference type="PROSITE" id="PS00086">
    <property type="entry name" value="CYTOCHROME_P450"/>
    <property type="match status" value="1"/>
</dbReference>
<evidence type="ECO:0000256" key="14">
    <source>
        <dbReference type="SAM" id="Phobius"/>
    </source>
</evidence>
<dbReference type="FunFam" id="1.10.630.10:FF:000182">
    <property type="entry name" value="Cytochrome P450 3A4"/>
    <property type="match status" value="1"/>
</dbReference>
<feature type="transmembrane region" description="Helical" evidence="14">
    <location>
        <begin position="21"/>
        <end position="46"/>
    </location>
</feature>
<evidence type="ECO:0000256" key="10">
    <source>
        <dbReference type="ARBA" id="ARBA00023004"/>
    </source>
</evidence>
<keyword evidence="14" id="KW-1133">Transmembrane helix</keyword>
<evidence type="ECO:0000256" key="11">
    <source>
        <dbReference type="ARBA" id="ARBA00023033"/>
    </source>
</evidence>
<evidence type="ECO:0000256" key="2">
    <source>
        <dbReference type="ARBA" id="ARBA00004174"/>
    </source>
</evidence>
<gene>
    <name evidence="15" type="ORF">GEV33_013023</name>
</gene>
<keyword evidence="8" id="KW-0492">Microsome</keyword>
<dbReference type="GO" id="GO:0005506">
    <property type="term" value="F:iron ion binding"/>
    <property type="evidence" value="ECO:0007669"/>
    <property type="project" value="InterPro"/>
</dbReference>
<evidence type="ECO:0000256" key="9">
    <source>
        <dbReference type="ARBA" id="ARBA00023002"/>
    </source>
</evidence>
<dbReference type="GO" id="GO:0020037">
    <property type="term" value="F:heme binding"/>
    <property type="evidence" value="ECO:0007669"/>
    <property type="project" value="InterPro"/>
</dbReference>
<evidence type="ECO:0000256" key="1">
    <source>
        <dbReference type="ARBA" id="ARBA00001971"/>
    </source>
</evidence>
<comment type="similarity">
    <text evidence="4">Belongs to the cytochrome P450 family.</text>
</comment>
<comment type="subcellular location">
    <subcellularLocation>
        <location evidence="3">Endoplasmic reticulum membrane</location>
        <topology evidence="3">Peripheral membrane protein</topology>
    </subcellularLocation>
    <subcellularLocation>
        <location evidence="2">Microsome membrane</location>
        <topology evidence="2">Peripheral membrane protein</topology>
    </subcellularLocation>
</comment>
<evidence type="ECO:0000256" key="6">
    <source>
        <dbReference type="ARBA" id="ARBA00022723"/>
    </source>
</evidence>
<evidence type="ECO:0000256" key="5">
    <source>
        <dbReference type="ARBA" id="ARBA00022617"/>
    </source>
</evidence>
<keyword evidence="14" id="KW-0812">Transmembrane</keyword>
<keyword evidence="16" id="KW-1185">Reference proteome</keyword>
<keyword evidence="7" id="KW-0256">Endoplasmic reticulum</keyword>
<evidence type="ECO:0000256" key="7">
    <source>
        <dbReference type="ARBA" id="ARBA00022824"/>
    </source>
</evidence>
<dbReference type="SUPFAM" id="SSF48264">
    <property type="entry name" value="Cytochrome P450"/>
    <property type="match status" value="1"/>
</dbReference>
<keyword evidence="6 12" id="KW-0479">Metal-binding</keyword>
<evidence type="ECO:0000256" key="8">
    <source>
        <dbReference type="ARBA" id="ARBA00022848"/>
    </source>
</evidence>
<evidence type="ECO:0000313" key="15">
    <source>
        <dbReference type="EMBL" id="KAH0809768.1"/>
    </source>
</evidence>
<comment type="cofactor">
    <cofactor evidence="1 12">
        <name>heme</name>
        <dbReference type="ChEBI" id="CHEBI:30413"/>
    </cofactor>
</comment>
<accession>A0A8J6L8D0</accession>
<evidence type="ECO:0000256" key="13">
    <source>
        <dbReference type="SAM" id="MobiDB-lite"/>
    </source>
</evidence>
<dbReference type="Pfam" id="PF00067">
    <property type="entry name" value="p450"/>
    <property type="match status" value="1"/>
</dbReference>
<dbReference type="GO" id="GO:0005789">
    <property type="term" value="C:endoplasmic reticulum membrane"/>
    <property type="evidence" value="ECO:0007669"/>
    <property type="project" value="UniProtKB-SubCell"/>
</dbReference>
<dbReference type="InterPro" id="IPR001128">
    <property type="entry name" value="Cyt_P450"/>
</dbReference>
<keyword evidence="11" id="KW-0503">Monooxygenase</keyword>
<reference evidence="15" key="2">
    <citation type="submission" date="2021-08" db="EMBL/GenBank/DDBJ databases">
        <authorList>
            <person name="Eriksson T."/>
        </authorList>
    </citation>
    <scope>NUCLEOTIDE SEQUENCE</scope>
    <source>
        <strain evidence="15">Stoneville</strain>
        <tissue evidence="15">Whole head</tissue>
    </source>
</reference>
<dbReference type="Gene3D" id="1.10.630.10">
    <property type="entry name" value="Cytochrome P450"/>
    <property type="match status" value="1"/>
</dbReference>
<keyword evidence="5 12" id="KW-0349">Heme</keyword>
<keyword evidence="14" id="KW-0472">Membrane</keyword>
<dbReference type="AlphaFoldDB" id="A0A8J6L8D0"/>
<dbReference type="PANTHER" id="PTHR24291">
    <property type="entry name" value="CYTOCHROME P450 FAMILY 4"/>
    <property type="match status" value="1"/>
</dbReference>
<sequence length="800" mass="92003">MRLVRSVPLVRKRTRRSKFSLLYRVIINYCLIAVGVGDVVECAKLYNMSETSIADRCSMPPSTYHLLSALILTVPIPNLPVVWLKRLWKASAVRPLSEGNERCILSGAESCGSSGTSTFNIHRSTIPPYIGHHKGDRKPQDPNIVLLRIELYQEGAVPKGRGLGGSNPPRNAKRCRCRHIETPHRSLWKNNKNTTIGNPWVPQNLRNNTYEDYTHTLLERDKSPYAISPTHDVKHINHDDPKWKTVKSRRRDAVNRNNQDTKNEKPRALRRKWLYVGRIIGKEVSENDVKDYLQNIDCHDEIIIKKLTTKGHHSAFSIGVPPKIFNDVFNPDIWPDSHKKNYLEQFPEPPAKFLFGHALEVSSTTNLLDTFTKFTTVYGSTVRLRLGFILTSLLTTDYKLIELILSSNQNLRKSLNYTFISPWLGNGLLLSDGAYWKQHRKILTPAFHFEILKQFVQVFQSVGNVLIDNLRKYEESPSIDLHPLVTLCTLDTICETAMGTKINAQKGENNEYVHSVKEMCRIVIDRCLSPIKLFRVTYWMTKDYYIQKKVLHILHEFTTSVITSKKQTKNSKSDDKKSAFLDLLLKFSKDQSLLSDEEIREEVDTFMFEGHDTTASAICFALYALANHPKIQKTVLEEQRELFGDEKDPIIAYQELQNMKYLELVIKETLRLYPSVPMIGRYTQEDFLFEGQVIPKRTNVALYIYGLHRNPKYFPEPEKFDPDRFNNLNGFLPFAYIPFSAGPRNCIGQKFAMLEMKSVISKVIRHFELTPAVPRHELILSVETVLKSANGIKVGLKKRI</sequence>
<dbReference type="InterPro" id="IPR017972">
    <property type="entry name" value="Cyt_P450_CS"/>
</dbReference>
<comment type="caution">
    <text evidence="15">The sequence shown here is derived from an EMBL/GenBank/DDBJ whole genome shotgun (WGS) entry which is preliminary data.</text>
</comment>
<keyword evidence="10 12" id="KW-0408">Iron</keyword>
<dbReference type="InterPro" id="IPR036396">
    <property type="entry name" value="Cyt_P450_sf"/>
</dbReference>
<feature type="compositionally biased region" description="Basic and acidic residues" evidence="13">
    <location>
        <begin position="251"/>
        <end position="265"/>
    </location>
</feature>
<feature type="binding site" description="axial binding residue" evidence="12">
    <location>
        <position position="746"/>
    </location>
    <ligand>
        <name>heme</name>
        <dbReference type="ChEBI" id="CHEBI:30413"/>
    </ligand>
    <ligandPart>
        <name>Fe</name>
        <dbReference type="ChEBI" id="CHEBI:18248"/>
    </ligandPart>
</feature>
<dbReference type="GO" id="GO:0004497">
    <property type="term" value="F:monooxygenase activity"/>
    <property type="evidence" value="ECO:0007669"/>
    <property type="project" value="UniProtKB-KW"/>
</dbReference>
<dbReference type="EMBL" id="JABDTM020027928">
    <property type="protein sequence ID" value="KAH0809768.1"/>
    <property type="molecule type" value="Genomic_DNA"/>
</dbReference>
<evidence type="ECO:0000313" key="16">
    <source>
        <dbReference type="Proteomes" id="UP000719412"/>
    </source>
</evidence>
<dbReference type="PRINTS" id="PR00463">
    <property type="entry name" value="EP450I"/>
</dbReference>